<evidence type="ECO:0000313" key="1">
    <source>
        <dbReference type="EMBL" id="OMJ16643.1"/>
    </source>
</evidence>
<comment type="caution">
    <text evidence="1">The sequence shown here is derived from an EMBL/GenBank/DDBJ whole genome shotgun (WGS) entry which is preliminary data.</text>
</comment>
<reference evidence="1 2" key="1">
    <citation type="submission" date="2017-01" db="EMBL/GenBank/DDBJ databases">
        <authorList>
            <person name="Mah S.A."/>
            <person name="Swanson W.J."/>
            <person name="Moy G.W."/>
            <person name="Vacquier V.D."/>
        </authorList>
    </citation>
    <scope>NUCLEOTIDE SEQUENCE [LARGE SCALE GENOMIC DNA]</scope>
    <source>
        <strain evidence="1 2">GSMNP</strain>
    </source>
</reference>
<organism evidence="1 2">
    <name type="scientific">Smittium culicis</name>
    <dbReference type="NCBI Taxonomy" id="133412"/>
    <lineage>
        <taxon>Eukaryota</taxon>
        <taxon>Fungi</taxon>
        <taxon>Fungi incertae sedis</taxon>
        <taxon>Zoopagomycota</taxon>
        <taxon>Kickxellomycotina</taxon>
        <taxon>Harpellomycetes</taxon>
        <taxon>Harpellales</taxon>
        <taxon>Legeriomycetaceae</taxon>
        <taxon>Smittium</taxon>
    </lineage>
</organism>
<dbReference type="EMBL" id="LSSN01002278">
    <property type="protein sequence ID" value="OMJ16643.1"/>
    <property type="molecule type" value="Genomic_DNA"/>
</dbReference>
<dbReference type="OrthoDB" id="2220849at2759"/>
<protein>
    <recommendedName>
        <fullName evidence="3">Retrotransposon gag domain-containing protein</fullName>
    </recommendedName>
</protein>
<evidence type="ECO:0000313" key="2">
    <source>
        <dbReference type="Proteomes" id="UP000187283"/>
    </source>
</evidence>
<evidence type="ECO:0008006" key="3">
    <source>
        <dbReference type="Google" id="ProtNLM"/>
    </source>
</evidence>
<accession>A0A1R1XPV1</accession>
<dbReference type="Proteomes" id="UP000187283">
    <property type="component" value="Unassembled WGS sequence"/>
</dbReference>
<keyword evidence="2" id="KW-1185">Reference proteome</keyword>
<proteinExistence type="predicted"/>
<dbReference type="AlphaFoldDB" id="A0A1R1XPV1"/>
<name>A0A1R1XPV1_9FUNG</name>
<sequence>MSAKVLEPKIFFGKEGEDSSRWIKKYESFRKACRWSDSEATDYLVLFLEGRSLNWYKGFTINNKEWEIVKAKFLEVFTDKDEENTSWNELIKFDCSGKDSIEISGLLAHLFSKAKIVSESQKLKCLMKSLEPNKRRKILEANSETFENALEILAREEKYEKLIGEEFNDDTKTKKIIKEMDVMDSLVKRFDSLSLNLLNREREMEKLIRGPTEKQPYRSYSNYKYNNCNQYGHRIDQCRYPKISEDNQKNIDKQVDSSEKFVKEINCIELEPVNLEIFTAEKRHNPEENSSKSKRTRVVDEISDKDAENFHKNHPIIQSRSPATIKLSANITPYYIGQNLANSKVDLSYSQLLKVSPNIRSELINLCKRQEIKELGNFDF</sequence>
<gene>
    <name evidence="1" type="ORF">AYI70_g6469</name>
</gene>